<feature type="domain" description="Integrase catalytic" evidence="12">
    <location>
        <begin position="763"/>
        <end position="922"/>
    </location>
</feature>
<evidence type="ECO:0000256" key="3">
    <source>
        <dbReference type="ARBA" id="ARBA00012493"/>
    </source>
</evidence>
<dbReference type="InterPro" id="IPR043502">
    <property type="entry name" value="DNA/RNA_pol_sf"/>
</dbReference>
<dbReference type="InterPro" id="IPR001969">
    <property type="entry name" value="Aspartic_peptidase_AS"/>
</dbReference>
<dbReference type="Gene3D" id="3.30.70.270">
    <property type="match status" value="1"/>
</dbReference>
<dbReference type="FunFam" id="1.10.340.70:FF:000001">
    <property type="entry name" value="Retrovirus-related Pol polyprotein from transposon gypsy-like Protein"/>
    <property type="match status" value="1"/>
</dbReference>
<evidence type="ECO:0000256" key="5">
    <source>
        <dbReference type="ARBA" id="ARBA00022695"/>
    </source>
</evidence>
<evidence type="ECO:0000259" key="12">
    <source>
        <dbReference type="PROSITE" id="PS50994"/>
    </source>
</evidence>
<dbReference type="InterPro" id="IPR000477">
    <property type="entry name" value="RT_dom"/>
</dbReference>
<evidence type="ECO:0000256" key="7">
    <source>
        <dbReference type="ARBA" id="ARBA00022759"/>
    </source>
</evidence>
<dbReference type="InterPro" id="IPR036397">
    <property type="entry name" value="RNaseH_sf"/>
</dbReference>
<accession>A0ABD0MAE1</accession>
<dbReference type="Gene3D" id="3.30.420.10">
    <property type="entry name" value="Ribonuclease H-like superfamily/Ribonuclease H"/>
    <property type="match status" value="1"/>
</dbReference>
<evidence type="ECO:0000313" key="13">
    <source>
        <dbReference type="EMBL" id="KAL0146720.1"/>
    </source>
</evidence>
<dbReference type="SUPFAM" id="SSF56672">
    <property type="entry name" value="DNA/RNA polymerases"/>
    <property type="match status" value="1"/>
</dbReference>
<comment type="caution">
    <text evidence="13">The sequence shown here is derived from an EMBL/GenBank/DDBJ whole genome shotgun (WGS) entry which is preliminary data.</text>
</comment>
<dbReference type="PROSITE" id="PS50994">
    <property type="entry name" value="INTEGRASE"/>
    <property type="match status" value="1"/>
</dbReference>
<evidence type="ECO:0000256" key="1">
    <source>
        <dbReference type="ARBA" id="ARBA00010879"/>
    </source>
</evidence>
<proteinExistence type="inferred from homology"/>
<dbReference type="GO" id="GO:0004523">
    <property type="term" value="F:RNA-DNA hybrid ribonuclease activity"/>
    <property type="evidence" value="ECO:0007669"/>
    <property type="project" value="UniProtKB-EC"/>
</dbReference>
<protein>
    <recommendedName>
        <fullName evidence="10">Gypsy retrotransposon integrase-like protein 1</fullName>
        <ecNumber evidence="3">2.7.7.49</ecNumber>
        <ecNumber evidence="2">3.1.26.4</ecNumber>
    </recommendedName>
</protein>
<feature type="domain" description="Reverse transcriptase" evidence="11">
    <location>
        <begin position="313"/>
        <end position="492"/>
    </location>
</feature>
<dbReference type="Pfam" id="PF17917">
    <property type="entry name" value="RT_RNaseH"/>
    <property type="match status" value="1"/>
</dbReference>
<dbReference type="Pfam" id="PF13650">
    <property type="entry name" value="Asp_protease_2"/>
    <property type="match status" value="1"/>
</dbReference>
<feature type="non-terminal residue" evidence="13">
    <location>
        <position position="1"/>
    </location>
</feature>
<dbReference type="Gene3D" id="2.40.70.10">
    <property type="entry name" value="Acid Proteases"/>
    <property type="match status" value="1"/>
</dbReference>
<dbReference type="PANTHER" id="PTHR37984:SF5">
    <property type="entry name" value="PROTEIN NYNRIN-LIKE"/>
    <property type="match status" value="1"/>
</dbReference>
<dbReference type="PROSITE" id="PS50878">
    <property type="entry name" value="RT_POL"/>
    <property type="match status" value="1"/>
</dbReference>
<dbReference type="EMBL" id="JAMKFB020000908">
    <property type="protein sequence ID" value="KAL0146720.1"/>
    <property type="molecule type" value="Genomic_DNA"/>
</dbReference>
<dbReference type="Pfam" id="PF17921">
    <property type="entry name" value="Integrase_H2C2"/>
    <property type="match status" value="1"/>
</dbReference>
<dbReference type="InterPro" id="IPR041588">
    <property type="entry name" value="Integrase_H2C2"/>
</dbReference>
<dbReference type="Gene3D" id="3.10.10.10">
    <property type="entry name" value="HIV Type 1 Reverse Transcriptase, subunit A, domain 1"/>
    <property type="match status" value="1"/>
</dbReference>
<organism evidence="13 14">
    <name type="scientific">Cirrhinus mrigala</name>
    <name type="common">Mrigala</name>
    <dbReference type="NCBI Taxonomy" id="683832"/>
    <lineage>
        <taxon>Eukaryota</taxon>
        <taxon>Metazoa</taxon>
        <taxon>Chordata</taxon>
        <taxon>Craniata</taxon>
        <taxon>Vertebrata</taxon>
        <taxon>Euteleostomi</taxon>
        <taxon>Actinopterygii</taxon>
        <taxon>Neopterygii</taxon>
        <taxon>Teleostei</taxon>
        <taxon>Ostariophysi</taxon>
        <taxon>Cypriniformes</taxon>
        <taxon>Cyprinidae</taxon>
        <taxon>Labeoninae</taxon>
        <taxon>Labeonini</taxon>
        <taxon>Cirrhinus</taxon>
    </lineage>
</organism>
<dbReference type="AlphaFoldDB" id="A0ABD0MAE1"/>
<gene>
    <name evidence="13" type="ORF">M9458_058060</name>
</gene>
<dbReference type="Pfam" id="PF00078">
    <property type="entry name" value="RVT_1"/>
    <property type="match status" value="1"/>
</dbReference>
<reference evidence="13 14" key="1">
    <citation type="submission" date="2024-05" db="EMBL/GenBank/DDBJ databases">
        <title>Genome sequencing and assembly of Indian major carp, Cirrhinus mrigala (Hamilton, 1822).</title>
        <authorList>
            <person name="Mohindra V."/>
            <person name="Chowdhury L.M."/>
            <person name="Lal K."/>
            <person name="Jena J.K."/>
        </authorList>
    </citation>
    <scope>NUCLEOTIDE SEQUENCE [LARGE SCALE GENOMIC DNA]</scope>
    <source>
        <strain evidence="13">CM1030</strain>
        <tissue evidence="13">Blood</tissue>
    </source>
</reference>
<dbReference type="CDD" id="cd01647">
    <property type="entry name" value="RT_LTR"/>
    <property type="match status" value="1"/>
</dbReference>
<dbReference type="InterPro" id="IPR012337">
    <property type="entry name" value="RNaseH-like_sf"/>
</dbReference>
<keyword evidence="5" id="KW-0548">Nucleotidyltransferase</keyword>
<keyword evidence="7" id="KW-0255">Endonuclease</keyword>
<dbReference type="InterPro" id="IPR021109">
    <property type="entry name" value="Peptidase_aspartic_dom_sf"/>
</dbReference>
<name>A0ABD0MAE1_CIRMR</name>
<dbReference type="CDD" id="cd00303">
    <property type="entry name" value="retropepsin_like"/>
    <property type="match status" value="1"/>
</dbReference>
<evidence type="ECO:0000256" key="4">
    <source>
        <dbReference type="ARBA" id="ARBA00022679"/>
    </source>
</evidence>
<dbReference type="EC" id="3.1.26.4" evidence="2"/>
<keyword evidence="6" id="KW-0540">Nuclease</keyword>
<evidence type="ECO:0000256" key="8">
    <source>
        <dbReference type="ARBA" id="ARBA00022801"/>
    </source>
</evidence>
<dbReference type="InterPro" id="IPR041373">
    <property type="entry name" value="RT_RNaseH"/>
</dbReference>
<dbReference type="Proteomes" id="UP001529510">
    <property type="component" value="Unassembled WGS sequence"/>
</dbReference>
<keyword evidence="9" id="KW-0695">RNA-directed DNA polymerase</keyword>
<comment type="similarity">
    <text evidence="1">Belongs to the beta type-B retroviral polymerase family. HERV class-II K(HML-2) pol subfamily.</text>
</comment>
<sequence>VEEKLRTLVQQLRQRLRDFAYDYQALCLKWKPEISEKELVNRILNNINPRVAGCLRGTVNTVEQLVKVGSLVEKDCMGAKDYWQKVGTQGSRDKTKKSADRTNNKNLAGVTLAQPHPLTSLLIVPVKVNGQEVKAVLDTGSSYTLMQENLWKQLKKKSPSVITSTPQRFIMADGTIHQSRDLQKLHWAGLPERHWSCFGNSTRQVPAGSVTPSAQAHSLTAAKVNLYYALPPTGRLPELMSFTPEVPQWDSDNQDELLKLISAWPRTTSNILGKTSVVQHKITLTDNIPLKFRTYRVSPIKKQIIEQHVDQMLQDNIIEPSFSPWSSPVVLVPKPDGSYRFCVDYRKLNSKTVPNAYPMPLIHDILESLEGASWFSALDLQSGYWQVEMEELSREKTAFITTKGLFQFKSMPYGLRNSAVTFQCLMERVLADLRGKICFVYIDDIIIYSKTLEQHIQHLNKVFHKLTQANLTLNMKKCHFFKRQLKFLGHVVSERDASDVGLGAILTQHTVEGEKVVAYASRTLTGAERNYSASEKECLAVVWAVEKWRHYLEGSQFDVFTDHAALAWAFNCPKTSSRLTHWMLRLQQFSFQVHHRKGCLNMGPDALSRVYEPPSNTAAPCLSISSHHSTTLPHSLEEIAKAQRVDNTITHLQAGLQPRSVKEQPITFEEQQGVWYRKVPLKSKGEEYQLVVPHSLINDFLHYYHDNPLGGHLGQLKTLLKILEVAWWPSVRKYVWGYVKGCDICQKYKASNTKPSGFLQSSQITEPGHTLGMDLMGLFPTSKKQNTYLLVIVDYYTKWVEMFPLRDAKTQKIVNILREGYFYTLGGPKVPGFRQEVNNKLSPPSKLNQKNGCAINTAQQESTGKTPAELMQGRQVLGPLERLIHRPPSPDQAAYSLVERQNIMAEEVKSRMSEPSQTSTAT</sequence>
<dbReference type="SUPFAM" id="SSF50630">
    <property type="entry name" value="Acid proteases"/>
    <property type="match status" value="1"/>
</dbReference>
<dbReference type="CDD" id="cd09274">
    <property type="entry name" value="RNase_HI_RT_Ty3"/>
    <property type="match status" value="1"/>
</dbReference>
<evidence type="ECO:0000256" key="9">
    <source>
        <dbReference type="ARBA" id="ARBA00022918"/>
    </source>
</evidence>
<dbReference type="InterPro" id="IPR050951">
    <property type="entry name" value="Retrovirus_Pol_polyprotein"/>
</dbReference>
<evidence type="ECO:0000256" key="6">
    <source>
        <dbReference type="ARBA" id="ARBA00022722"/>
    </source>
</evidence>
<evidence type="ECO:0000259" key="11">
    <source>
        <dbReference type="PROSITE" id="PS50878"/>
    </source>
</evidence>
<dbReference type="EC" id="2.7.7.49" evidence="3"/>
<keyword evidence="8" id="KW-0378">Hydrolase</keyword>
<dbReference type="FunFam" id="3.10.20.370:FF:000001">
    <property type="entry name" value="Retrovirus-related Pol polyprotein from transposon 17.6-like protein"/>
    <property type="match status" value="1"/>
</dbReference>
<evidence type="ECO:0000313" key="14">
    <source>
        <dbReference type="Proteomes" id="UP001529510"/>
    </source>
</evidence>
<dbReference type="InterPro" id="IPR001584">
    <property type="entry name" value="Integrase_cat-core"/>
</dbReference>
<evidence type="ECO:0000256" key="2">
    <source>
        <dbReference type="ARBA" id="ARBA00012180"/>
    </source>
</evidence>
<evidence type="ECO:0000256" key="10">
    <source>
        <dbReference type="ARBA" id="ARBA00039658"/>
    </source>
</evidence>
<dbReference type="SUPFAM" id="SSF53098">
    <property type="entry name" value="Ribonuclease H-like"/>
    <property type="match status" value="1"/>
</dbReference>
<keyword evidence="14" id="KW-1185">Reference proteome</keyword>
<dbReference type="InterPro" id="IPR043128">
    <property type="entry name" value="Rev_trsase/Diguanyl_cyclase"/>
</dbReference>
<dbReference type="PROSITE" id="PS00141">
    <property type="entry name" value="ASP_PROTEASE"/>
    <property type="match status" value="1"/>
</dbReference>
<dbReference type="Gene3D" id="3.10.20.370">
    <property type="match status" value="1"/>
</dbReference>
<keyword evidence="4" id="KW-0808">Transferase</keyword>
<dbReference type="GO" id="GO:0003964">
    <property type="term" value="F:RNA-directed DNA polymerase activity"/>
    <property type="evidence" value="ECO:0007669"/>
    <property type="project" value="UniProtKB-KW"/>
</dbReference>
<dbReference type="PANTHER" id="PTHR37984">
    <property type="entry name" value="PROTEIN CBG26694"/>
    <property type="match status" value="1"/>
</dbReference>
<dbReference type="Gene3D" id="1.10.340.70">
    <property type="match status" value="1"/>
</dbReference>